<dbReference type="AlphaFoldDB" id="A0A8T0TN68"/>
<proteinExistence type="predicted"/>
<gene>
    <name evidence="2" type="ORF">PVAP13_4KG265705</name>
</gene>
<comment type="caution">
    <text evidence="2">The sequence shown here is derived from an EMBL/GenBank/DDBJ whole genome shotgun (WGS) entry which is preliminary data.</text>
</comment>
<evidence type="ECO:0000313" key="3">
    <source>
        <dbReference type="Proteomes" id="UP000823388"/>
    </source>
</evidence>
<evidence type="ECO:0000313" key="2">
    <source>
        <dbReference type="EMBL" id="KAG2612280.1"/>
    </source>
</evidence>
<feature type="signal peptide" evidence="1">
    <location>
        <begin position="1"/>
        <end position="18"/>
    </location>
</feature>
<evidence type="ECO:0000256" key="1">
    <source>
        <dbReference type="SAM" id="SignalP"/>
    </source>
</evidence>
<protein>
    <recommendedName>
        <fullName evidence="4">Secreted protein</fullName>
    </recommendedName>
</protein>
<name>A0A8T0TN68_PANVG</name>
<sequence>MSALLYLSFPLAWKSAKATIIEASDMHRRMTSSKVRLEKTSRTDGMDLRAAPTKGATSLALPSGSSFL</sequence>
<accession>A0A8T0TN68</accession>
<feature type="chain" id="PRO_5035916317" description="Secreted protein" evidence="1">
    <location>
        <begin position="19"/>
        <end position="68"/>
    </location>
</feature>
<evidence type="ECO:0008006" key="4">
    <source>
        <dbReference type="Google" id="ProtNLM"/>
    </source>
</evidence>
<dbReference type="Proteomes" id="UP000823388">
    <property type="component" value="Chromosome 4K"/>
</dbReference>
<dbReference type="EMBL" id="CM029043">
    <property type="protein sequence ID" value="KAG2612280.1"/>
    <property type="molecule type" value="Genomic_DNA"/>
</dbReference>
<keyword evidence="1" id="KW-0732">Signal</keyword>
<reference evidence="2" key="1">
    <citation type="submission" date="2020-05" db="EMBL/GenBank/DDBJ databases">
        <title>WGS assembly of Panicum virgatum.</title>
        <authorList>
            <person name="Lovell J.T."/>
            <person name="Jenkins J."/>
            <person name="Shu S."/>
            <person name="Juenger T.E."/>
            <person name="Schmutz J."/>
        </authorList>
    </citation>
    <scope>NUCLEOTIDE SEQUENCE</scope>
    <source>
        <strain evidence="2">AP13</strain>
    </source>
</reference>
<keyword evidence="3" id="KW-1185">Reference proteome</keyword>
<organism evidence="2 3">
    <name type="scientific">Panicum virgatum</name>
    <name type="common">Blackwell switchgrass</name>
    <dbReference type="NCBI Taxonomy" id="38727"/>
    <lineage>
        <taxon>Eukaryota</taxon>
        <taxon>Viridiplantae</taxon>
        <taxon>Streptophyta</taxon>
        <taxon>Embryophyta</taxon>
        <taxon>Tracheophyta</taxon>
        <taxon>Spermatophyta</taxon>
        <taxon>Magnoliopsida</taxon>
        <taxon>Liliopsida</taxon>
        <taxon>Poales</taxon>
        <taxon>Poaceae</taxon>
        <taxon>PACMAD clade</taxon>
        <taxon>Panicoideae</taxon>
        <taxon>Panicodae</taxon>
        <taxon>Paniceae</taxon>
        <taxon>Panicinae</taxon>
        <taxon>Panicum</taxon>
        <taxon>Panicum sect. Hiantes</taxon>
    </lineage>
</organism>